<feature type="region of interest" description="Disordered" evidence="1">
    <location>
        <begin position="33"/>
        <end position="60"/>
    </location>
</feature>
<dbReference type="AlphaFoldDB" id="A0AAD9TYX4"/>
<sequence>MCSDDGDTKLASFQGSDGGAERCIVVVSTWSGNKQRKREKGREKERPSSNPSNLVPLSSSAPSPLLIVDAVFSYLPPLLLLPSFVEAAGLARRRRRPSLSMIFCRLPVRFFAKS</sequence>
<dbReference type="EMBL" id="JANJYI010000006">
    <property type="protein sequence ID" value="KAK2644518.1"/>
    <property type="molecule type" value="Genomic_DNA"/>
</dbReference>
<name>A0AAD9TYX4_9ROSI</name>
<protein>
    <submittedName>
        <fullName evidence="2">Uncharacterized protein</fullName>
    </submittedName>
</protein>
<evidence type="ECO:0000313" key="3">
    <source>
        <dbReference type="Proteomes" id="UP001280121"/>
    </source>
</evidence>
<organism evidence="2 3">
    <name type="scientific">Dipteronia dyeriana</name>
    <dbReference type="NCBI Taxonomy" id="168575"/>
    <lineage>
        <taxon>Eukaryota</taxon>
        <taxon>Viridiplantae</taxon>
        <taxon>Streptophyta</taxon>
        <taxon>Embryophyta</taxon>
        <taxon>Tracheophyta</taxon>
        <taxon>Spermatophyta</taxon>
        <taxon>Magnoliopsida</taxon>
        <taxon>eudicotyledons</taxon>
        <taxon>Gunneridae</taxon>
        <taxon>Pentapetalae</taxon>
        <taxon>rosids</taxon>
        <taxon>malvids</taxon>
        <taxon>Sapindales</taxon>
        <taxon>Sapindaceae</taxon>
        <taxon>Hippocastanoideae</taxon>
        <taxon>Acereae</taxon>
        <taxon>Dipteronia</taxon>
    </lineage>
</organism>
<evidence type="ECO:0000256" key="1">
    <source>
        <dbReference type="SAM" id="MobiDB-lite"/>
    </source>
</evidence>
<keyword evidence="3" id="KW-1185">Reference proteome</keyword>
<gene>
    <name evidence="2" type="ORF">Ddye_019713</name>
</gene>
<comment type="caution">
    <text evidence="2">The sequence shown here is derived from an EMBL/GenBank/DDBJ whole genome shotgun (WGS) entry which is preliminary data.</text>
</comment>
<feature type="compositionally biased region" description="Low complexity" evidence="1">
    <location>
        <begin position="48"/>
        <end position="60"/>
    </location>
</feature>
<proteinExistence type="predicted"/>
<evidence type="ECO:0000313" key="2">
    <source>
        <dbReference type="EMBL" id="KAK2644518.1"/>
    </source>
</evidence>
<accession>A0AAD9TYX4</accession>
<reference evidence="2" key="1">
    <citation type="journal article" date="2023" name="Plant J.">
        <title>Genome sequences and population genomics provide insights into the demographic history, inbreeding, and mutation load of two 'living fossil' tree species of Dipteronia.</title>
        <authorList>
            <person name="Feng Y."/>
            <person name="Comes H.P."/>
            <person name="Chen J."/>
            <person name="Zhu S."/>
            <person name="Lu R."/>
            <person name="Zhang X."/>
            <person name="Li P."/>
            <person name="Qiu J."/>
            <person name="Olsen K.M."/>
            <person name="Qiu Y."/>
        </authorList>
    </citation>
    <scope>NUCLEOTIDE SEQUENCE</scope>
    <source>
        <strain evidence="2">KIB01</strain>
    </source>
</reference>
<dbReference type="Proteomes" id="UP001280121">
    <property type="component" value="Unassembled WGS sequence"/>
</dbReference>